<comment type="subcellular location">
    <subcellularLocation>
        <location evidence="1 6">Membrane</location>
        <topology evidence="1 6">Multi-pass membrane protein</topology>
    </subcellularLocation>
</comment>
<dbReference type="Pfam" id="PF01169">
    <property type="entry name" value="GDT1"/>
    <property type="match status" value="2"/>
</dbReference>
<dbReference type="RefSeq" id="WP_268075689.1">
    <property type="nucleotide sequence ID" value="NZ_CP109965.1"/>
</dbReference>
<feature type="transmembrane region" description="Helical" evidence="6">
    <location>
        <begin position="66"/>
        <end position="84"/>
    </location>
</feature>
<sequence>MEALLSSTFTVALAEIGDKTQLLTLFLVARFAQRNQILLGILIATIVNHGLSAYLGTWLMDVIPSGYANILVGVSFILVGLWILIPDKDDDENAGVMRHGAFVATLVLFFLAEIGDKTQIATVILAAKYDAFMWVTIGTTLGMLIANVPVAYTGEWLMKKIPFHWVRWSACSVFCLLGVLTLTLSR</sequence>
<comment type="similarity">
    <text evidence="2 6">Belongs to the GDT1 family.</text>
</comment>
<feature type="transmembrane region" description="Helical" evidence="6">
    <location>
        <begin position="132"/>
        <end position="153"/>
    </location>
</feature>
<keyword evidence="3 6" id="KW-0812">Transmembrane</keyword>
<feature type="transmembrane region" description="Helical" evidence="6">
    <location>
        <begin position="165"/>
        <end position="184"/>
    </location>
</feature>
<organism evidence="7 8">
    <name type="scientific">Catenovulum adriaticum</name>
    <dbReference type="NCBI Taxonomy" id="2984846"/>
    <lineage>
        <taxon>Bacteria</taxon>
        <taxon>Pseudomonadati</taxon>
        <taxon>Pseudomonadota</taxon>
        <taxon>Gammaproteobacteria</taxon>
        <taxon>Alteromonadales</taxon>
        <taxon>Alteromonadaceae</taxon>
        <taxon>Catenovulum</taxon>
    </lineage>
</organism>
<evidence type="ECO:0000256" key="5">
    <source>
        <dbReference type="ARBA" id="ARBA00023136"/>
    </source>
</evidence>
<dbReference type="Proteomes" id="UP001163726">
    <property type="component" value="Chromosome"/>
</dbReference>
<dbReference type="PANTHER" id="PTHR12608">
    <property type="entry name" value="TRANSMEMBRANE PROTEIN HTP-1 RELATED"/>
    <property type="match status" value="1"/>
</dbReference>
<dbReference type="PANTHER" id="PTHR12608:SF1">
    <property type="entry name" value="TRANSMEMBRANE PROTEIN 165"/>
    <property type="match status" value="1"/>
</dbReference>
<keyword evidence="4 6" id="KW-1133">Transmembrane helix</keyword>
<feature type="transmembrane region" description="Helical" evidence="6">
    <location>
        <begin position="38"/>
        <end position="59"/>
    </location>
</feature>
<evidence type="ECO:0000256" key="4">
    <source>
        <dbReference type="ARBA" id="ARBA00022989"/>
    </source>
</evidence>
<accession>A0ABY7ANS1</accession>
<protein>
    <recommendedName>
        <fullName evidence="6">GDT1 family protein</fullName>
    </recommendedName>
</protein>
<reference evidence="7" key="1">
    <citation type="submission" date="2022-10" db="EMBL/GenBank/DDBJ databases">
        <title>Catenovulum adriacola sp. nov. isolated in the Harbour of Susak.</title>
        <authorList>
            <person name="Schoch T."/>
            <person name="Reich S.J."/>
            <person name="Stoeferle S."/>
            <person name="Flaiz M."/>
            <person name="Kazda M."/>
            <person name="Riedel C.U."/>
            <person name="Duerre P."/>
        </authorList>
    </citation>
    <scope>NUCLEOTIDE SEQUENCE</scope>
    <source>
        <strain evidence="7">TS8</strain>
    </source>
</reference>
<keyword evidence="8" id="KW-1185">Reference proteome</keyword>
<evidence type="ECO:0000256" key="6">
    <source>
        <dbReference type="RuleBase" id="RU365102"/>
    </source>
</evidence>
<evidence type="ECO:0000256" key="1">
    <source>
        <dbReference type="ARBA" id="ARBA00004141"/>
    </source>
</evidence>
<proteinExistence type="inferred from homology"/>
<evidence type="ECO:0000313" key="8">
    <source>
        <dbReference type="Proteomes" id="UP001163726"/>
    </source>
</evidence>
<name>A0ABY7ANS1_9ALTE</name>
<dbReference type="InterPro" id="IPR001727">
    <property type="entry name" value="GDT1-like"/>
</dbReference>
<evidence type="ECO:0000256" key="3">
    <source>
        <dbReference type="ARBA" id="ARBA00022692"/>
    </source>
</evidence>
<feature type="transmembrane region" description="Helical" evidence="6">
    <location>
        <begin position="96"/>
        <end position="112"/>
    </location>
</feature>
<evidence type="ECO:0000313" key="7">
    <source>
        <dbReference type="EMBL" id="WAJ71212.1"/>
    </source>
</evidence>
<evidence type="ECO:0000256" key="2">
    <source>
        <dbReference type="ARBA" id="ARBA00009190"/>
    </source>
</evidence>
<keyword evidence="5 6" id="KW-0472">Membrane</keyword>
<dbReference type="EMBL" id="CP109965">
    <property type="protein sequence ID" value="WAJ71212.1"/>
    <property type="molecule type" value="Genomic_DNA"/>
</dbReference>
<gene>
    <name evidence="7" type="ORF">OLW01_05275</name>
</gene>